<dbReference type="InterPro" id="IPR036409">
    <property type="entry name" value="Aldolase_II/adducin_N_sf"/>
</dbReference>
<evidence type="ECO:0000313" key="2">
    <source>
        <dbReference type="Proteomes" id="UP000076023"/>
    </source>
</evidence>
<proteinExistence type="predicted"/>
<dbReference type="InParanoid" id="A0A146G6V9"/>
<gene>
    <name evidence="1" type="ORF">TSACC_21056</name>
</gene>
<dbReference type="EMBL" id="BDCO01000002">
    <property type="protein sequence ID" value="GAT32657.1"/>
    <property type="molecule type" value="Genomic_DNA"/>
</dbReference>
<dbReference type="AlphaFoldDB" id="A0A146G6V9"/>
<dbReference type="Proteomes" id="UP000076023">
    <property type="component" value="Unassembled WGS sequence"/>
</dbReference>
<dbReference type="Gene3D" id="3.40.225.10">
    <property type="entry name" value="Class II aldolase/adducin N-terminal domain"/>
    <property type="match status" value="1"/>
</dbReference>
<evidence type="ECO:0000313" key="1">
    <source>
        <dbReference type="EMBL" id="GAT32657.1"/>
    </source>
</evidence>
<reference evidence="2" key="1">
    <citation type="journal article" date="2017" name="Genome Announc.">
        <title>Draft Genome Sequence of Terrimicrobium sacchariphilum NM-5T, a Facultative Anaerobic Soil Bacterium of the Class Spartobacteria.</title>
        <authorList>
            <person name="Qiu Y.L."/>
            <person name="Tourlousse D.M."/>
            <person name="Matsuura N."/>
            <person name="Ohashi A."/>
            <person name="Sekiguchi Y."/>
        </authorList>
    </citation>
    <scope>NUCLEOTIDE SEQUENCE [LARGE SCALE GENOMIC DNA]</scope>
    <source>
        <strain evidence="2">NM-5</strain>
    </source>
</reference>
<accession>A0A146G6V9</accession>
<comment type="caution">
    <text evidence="1">The sequence shown here is derived from an EMBL/GenBank/DDBJ whole genome shotgun (WGS) entry which is preliminary data.</text>
</comment>
<dbReference type="STRING" id="690879.TSACC_21056"/>
<sequence>MRVARGKGGTPHSLLCTERQDLLRKKESRGETPLHEAIHYLIQNQRRTPAAEADGMLHRGEKAGETAFALEIVAEMAMKTLHLNQAASSVSQPLLDRHFFRKHGAGAYYGQA</sequence>
<organism evidence="1 2">
    <name type="scientific">Terrimicrobium sacchariphilum</name>
    <dbReference type="NCBI Taxonomy" id="690879"/>
    <lineage>
        <taxon>Bacteria</taxon>
        <taxon>Pseudomonadati</taxon>
        <taxon>Verrucomicrobiota</taxon>
        <taxon>Terrimicrobiia</taxon>
        <taxon>Terrimicrobiales</taxon>
        <taxon>Terrimicrobiaceae</taxon>
        <taxon>Terrimicrobium</taxon>
    </lineage>
</organism>
<protein>
    <submittedName>
        <fullName evidence="1">L-ribulose-5-phosphate 4-epimerase</fullName>
    </submittedName>
</protein>
<name>A0A146G6V9_TERSA</name>
<keyword evidence="2" id="KW-1185">Reference proteome</keyword>